<feature type="region of interest" description="Disordered" evidence="1">
    <location>
        <begin position="28"/>
        <end position="47"/>
    </location>
</feature>
<accession>A0A7S1LAM2</accession>
<protein>
    <submittedName>
        <fullName evidence="2">Uncharacterized protein</fullName>
    </submittedName>
</protein>
<proteinExistence type="predicted"/>
<organism evidence="2">
    <name type="scientific">Neobodo designis</name>
    <name type="common">Flagellated protozoan</name>
    <name type="synonym">Bodo designis</name>
    <dbReference type="NCBI Taxonomy" id="312471"/>
    <lineage>
        <taxon>Eukaryota</taxon>
        <taxon>Discoba</taxon>
        <taxon>Euglenozoa</taxon>
        <taxon>Kinetoplastea</taxon>
        <taxon>Metakinetoplastina</taxon>
        <taxon>Neobodonida</taxon>
        <taxon>Neobodo</taxon>
    </lineage>
</organism>
<dbReference type="AlphaFoldDB" id="A0A7S1LAM2"/>
<sequence>MCVQLEWRIVVDCADIARVLDRIRRAEEALSTEPSTPRAQSGHGDAPTSLAPAAVECFVTVFDASGEQPEPRQAPTSRTHGGLVSMFADSFGIDRAGVPLSSFTRDCAGAASSTLLASVDAYLAANDVGVASHAKAQELATLDDSILTAFSPAADGNDHDDW</sequence>
<evidence type="ECO:0000313" key="2">
    <source>
        <dbReference type="EMBL" id="CAD9099011.1"/>
    </source>
</evidence>
<evidence type="ECO:0000256" key="1">
    <source>
        <dbReference type="SAM" id="MobiDB-lite"/>
    </source>
</evidence>
<gene>
    <name evidence="2" type="ORF">NDES1114_LOCUS6174</name>
</gene>
<dbReference type="EMBL" id="HBGF01009266">
    <property type="protein sequence ID" value="CAD9099011.1"/>
    <property type="molecule type" value="Transcribed_RNA"/>
</dbReference>
<name>A0A7S1LAM2_NEODS</name>
<reference evidence="2" key="1">
    <citation type="submission" date="2021-01" db="EMBL/GenBank/DDBJ databases">
        <authorList>
            <person name="Corre E."/>
            <person name="Pelletier E."/>
            <person name="Niang G."/>
            <person name="Scheremetjew M."/>
            <person name="Finn R."/>
            <person name="Kale V."/>
            <person name="Holt S."/>
            <person name="Cochrane G."/>
            <person name="Meng A."/>
            <person name="Brown T."/>
            <person name="Cohen L."/>
        </authorList>
    </citation>
    <scope>NUCLEOTIDE SEQUENCE</scope>
    <source>
        <strain evidence="2">CCAP 1951/1</strain>
    </source>
</reference>